<gene>
    <name evidence="1" type="ORF">UC7_01326</name>
</gene>
<evidence type="ECO:0000313" key="1">
    <source>
        <dbReference type="EMBL" id="EOL46359.1"/>
    </source>
</evidence>
<protein>
    <submittedName>
        <fullName evidence="1">Uncharacterized protein</fullName>
    </submittedName>
</protein>
<dbReference type="eggNOG" id="ENOG5030USY">
    <property type="taxonomic scope" value="Bacteria"/>
</dbReference>
<dbReference type="EMBL" id="AJAU01000016">
    <property type="protein sequence ID" value="EOL46359.1"/>
    <property type="molecule type" value="Genomic_DNA"/>
</dbReference>
<dbReference type="STRING" id="317735.RU98_GL002551"/>
<keyword evidence="2" id="KW-1185">Reference proteome</keyword>
<accession>R3TXL8</accession>
<dbReference type="OrthoDB" id="2190171at2"/>
<organism evidence="1 2">
    <name type="scientific">Enterococcus caccae ATCC BAA-1240</name>
    <dbReference type="NCBI Taxonomy" id="1158612"/>
    <lineage>
        <taxon>Bacteria</taxon>
        <taxon>Bacillati</taxon>
        <taxon>Bacillota</taxon>
        <taxon>Bacilli</taxon>
        <taxon>Lactobacillales</taxon>
        <taxon>Enterococcaceae</taxon>
        <taxon>Enterococcus</taxon>
    </lineage>
</organism>
<dbReference type="Proteomes" id="UP000013840">
    <property type="component" value="Unassembled WGS sequence"/>
</dbReference>
<comment type="caution">
    <text evidence="1">The sequence shown here is derived from an EMBL/GenBank/DDBJ whole genome shotgun (WGS) entry which is preliminary data.</text>
</comment>
<name>R3TXL8_9ENTE</name>
<reference evidence="1 2" key="1">
    <citation type="submission" date="2013-02" db="EMBL/GenBank/DDBJ databases">
        <title>The Genome Sequence of Enterococcus caccae BAA-1240.</title>
        <authorList>
            <consortium name="The Broad Institute Genome Sequencing Platform"/>
            <consortium name="The Broad Institute Genome Sequencing Center for Infectious Disease"/>
            <person name="Earl A.M."/>
            <person name="Gilmore M.S."/>
            <person name="Lebreton F."/>
            <person name="Walker B."/>
            <person name="Young S.K."/>
            <person name="Zeng Q."/>
            <person name="Gargeya S."/>
            <person name="Fitzgerald M."/>
            <person name="Haas B."/>
            <person name="Abouelleil A."/>
            <person name="Alvarado L."/>
            <person name="Arachchi H.M."/>
            <person name="Berlin A.M."/>
            <person name="Chapman S.B."/>
            <person name="Dewar J."/>
            <person name="Goldberg J."/>
            <person name="Griggs A."/>
            <person name="Gujja S."/>
            <person name="Hansen M."/>
            <person name="Howarth C."/>
            <person name="Imamovic A."/>
            <person name="Larimer J."/>
            <person name="McCowan C."/>
            <person name="Murphy C."/>
            <person name="Neiman D."/>
            <person name="Pearson M."/>
            <person name="Priest M."/>
            <person name="Roberts A."/>
            <person name="Saif S."/>
            <person name="Shea T."/>
            <person name="Sisk P."/>
            <person name="Sykes S."/>
            <person name="Wortman J."/>
            <person name="Nusbaum C."/>
            <person name="Birren B."/>
        </authorList>
    </citation>
    <scope>NUCLEOTIDE SEQUENCE [LARGE SCALE GENOMIC DNA]</scope>
    <source>
        <strain evidence="1 2">ATCC BAA-1240</strain>
    </source>
</reference>
<evidence type="ECO:0000313" key="2">
    <source>
        <dbReference type="Proteomes" id="UP000013840"/>
    </source>
</evidence>
<sequence length="156" mass="17859">MDFAESTLPEKNLSVNSITPIKNIEEEITGYDVGFECQNKEHGYVIIDLRLEGDYIAEFNLGEGVLDFYTQMLKRSNTVDSIPENEQVIVETIPTEYNVVLEEEVINSNGKDMTVEEFSEYEEEIADTAEKLVEENENYSTTATYEHTGHVLRNYP</sequence>
<dbReference type="PATRIC" id="fig|1158612.3.peg.1312"/>
<proteinExistence type="predicted"/>
<dbReference type="AlphaFoldDB" id="R3TXL8"/>
<dbReference type="RefSeq" id="WP_010771464.1">
    <property type="nucleotide sequence ID" value="NZ_KB946333.1"/>
</dbReference>